<evidence type="ECO:0000256" key="2">
    <source>
        <dbReference type="ARBA" id="ARBA00010617"/>
    </source>
</evidence>
<keyword evidence="9" id="KW-1185">Reference proteome</keyword>
<evidence type="ECO:0000256" key="6">
    <source>
        <dbReference type="ARBA" id="ARBA00023033"/>
    </source>
</evidence>
<dbReference type="GO" id="GO:0005506">
    <property type="term" value="F:iron ion binding"/>
    <property type="evidence" value="ECO:0007669"/>
    <property type="project" value="InterPro"/>
</dbReference>
<dbReference type="PANTHER" id="PTHR24287">
    <property type="entry name" value="P450, PUTATIVE (EUROFUNG)-RELATED"/>
    <property type="match status" value="1"/>
</dbReference>
<gene>
    <name evidence="8" type="ORF">IMSHALPRED_004040</name>
</gene>
<evidence type="ECO:0000256" key="3">
    <source>
        <dbReference type="ARBA" id="ARBA00022723"/>
    </source>
</evidence>
<dbReference type="InterPro" id="IPR002974">
    <property type="entry name" value="Cyt_P450_E_CYP52_ascomycetes"/>
</dbReference>
<name>A0A8H3EGB3_9LECA</name>
<dbReference type="OrthoDB" id="1470350at2759"/>
<dbReference type="Gene3D" id="1.10.630.10">
    <property type="entry name" value="Cytochrome P450"/>
    <property type="match status" value="1"/>
</dbReference>
<evidence type="ECO:0000256" key="4">
    <source>
        <dbReference type="ARBA" id="ARBA00023002"/>
    </source>
</evidence>
<dbReference type="PANTHER" id="PTHR24287:SF17">
    <property type="entry name" value="P450, PUTATIVE (EUROFUNG)-RELATED"/>
    <property type="match status" value="1"/>
</dbReference>
<dbReference type="SUPFAM" id="SSF48264">
    <property type="entry name" value="Cytochrome P450"/>
    <property type="match status" value="1"/>
</dbReference>
<dbReference type="GO" id="GO:0016712">
    <property type="term" value="F:oxidoreductase activity, acting on paired donors, with incorporation or reduction of molecular oxygen, reduced flavin or flavoprotein as one donor, and incorporation of one atom of oxygen"/>
    <property type="evidence" value="ECO:0007669"/>
    <property type="project" value="InterPro"/>
</dbReference>
<evidence type="ECO:0000313" key="9">
    <source>
        <dbReference type="Proteomes" id="UP000664534"/>
    </source>
</evidence>
<dbReference type="InterPro" id="IPR047146">
    <property type="entry name" value="Cyt_P450_E_CYP52_fungi"/>
</dbReference>
<dbReference type="AlphaFoldDB" id="A0A8H3EGB3"/>
<dbReference type="InterPro" id="IPR001128">
    <property type="entry name" value="Cyt_P450"/>
</dbReference>
<keyword evidence="6 7" id="KW-0503">Monooxygenase</keyword>
<dbReference type="Pfam" id="PF00067">
    <property type="entry name" value="p450"/>
    <property type="match status" value="1"/>
</dbReference>
<keyword evidence="5 7" id="KW-0408">Iron</keyword>
<dbReference type="InterPro" id="IPR036396">
    <property type="entry name" value="Cyt_P450_sf"/>
</dbReference>
<dbReference type="InterPro" id="IPR017972">
    <property type="entry name" value="Cyt_P450_CS"/>
</dbReference>
<dbReference type="PRINTS" id="PR01239">
    <property type="entry name" value="EP450IICYP52"/>
</dbReference>
<keyword evidence="3 7" id="KW-0479">Metal-binding</keyword>
<accession>A0A8H3EGB3</accession>
<evidence type="ECO:0000256" key="5">
    <source>
        <dbReference type="ARBA" id="ARBA00023004"/>
    </source>
</evidence>
<dbReference type="GO" id="GO:0020037">
    <property type="term" value="F:heme binding"/>
    <property type="evidence" value="ECO:0007669"/>
    <property type="project" value="InterPro"/>
</dbReference>
<dbReference type="EMBL" id="CAJPDT010000002">
    <property type="protein sequence ID" value="CAF9905989.1"/>
    <property type="molecule type" value="Genomic_DNA"/>
</dbReference>
<keyword evidence="7" id="KW-0349">Heme</keyword>
<comment type="similarity">
    <text evidence="2 7">Belongs to the cytochrome P450 family.</text>
</comment>
<proteinExistence type="inferred from homology"/>
<keyword evidence="4 7" id="KW-0560">Oxidoreductase</keyword>
<evidence type="ECO:0000256" key="7">
    <source>
        <dbReference type="RuleBase" id="RU000461"/>
    </source>
</evidence>
<dbReference type="PRINTS" id="PR00385">
    <property type="entry name" value="P450"/>
</dbReference>
<protein>
    <recommendedName>
        <fullName evidence="10">Cytochrome P450 alkane hydroxylase</fullName>
    </recommendedName>
</protein>
<dbReference type="PROSITE" id="PS00086">
    <property type="entry name" value="CYTOCHROME_P450"/>
    <property type="match status" value="1"/>
</dbReference>
<evidence type="ECO:0000256" key="1">
    <source>
        <dbReference type="ARBA" id="ARBA00001971"/>
    </source>
</evidence>
<evidence type="ECO:0008006" key="10">
    <source>
        <dbReference type="Google" id="ProtNLM"/>
    </source>
</evidence>
<comment type="cofactor">
    <cofactor evidence="1">
        <name>heme</name>
        <dbReference type="ChEBI" id="CHEBI:30413"/>
    </cofactor>
</comment>
<sequence>MIDFSTLSDAVDELLDRLPDNGSAVDLQPLLDSLFMHTSTRFLTGLSTLSSDGTLEGPFDVKTFMKTFHDGLFGTGLRIFLGRLTFLAPKTKRLASCEKTHQFLDFYIERALARKQNSNLERSPSGSIIDAKPRSMLESLAQETSNKVEIRSQIIQGMMASQETTSVLVNNTLFLLSRHASTWNQLRDEISSAGPENLTYDSLSASKLIQNILFETLRLYPVFPLLARVALTDTMLPTGGGPKGESPIYIPKGTRVGTSFYALHREPTVFGTNVDDFDPSRWNSIHPSAWEYMPFGGGQRSCMGKQKALVEASYVLVKIAQSFRHIESRDGRDWKAEMRLTCRNANGCQVALFSDDNADKKCRQV</sequence>
<comment type="caution">
    <text evidence="8">The sequence shown here is derived from an EMBL/GenBank/DDBJ whole genome shotgun (WGS) entry which is preliminary data.</text>
</comment>
<organism evidence="8 9">
    <name type="scientific">Imshaugia aleurites</name>
    <dbReference type="NCBI Taxonomy" id="172621"/>
    <lineage>
        <taxon>Eukaryota</taxon>
        <taxon>Fungi</taxon>
        <taxon>Dikarya</taxon>
        <taxon>Ascomycota</taxon>
        <taxon>Pezizomycotina</taxon>
        <taxon>Lecanoromycetes</taxon>
        <taxon>OSLEUM clade</taxon>
        <taxon>Lecanoromycetidae</taxon>
        <taxon>Lecanorales</taxon>
        <taxon>Lecanorineae</taxon>
        <taxon>Parmeliaceae</taxon>
        <taxon>Imshaugia</taxon>
    </lineage>
</organism>
<evidence type="ECO:0000313" key="8">
    <source>
        <dbReference type="EMBL" id="CAF9905989.1"/>
    </source>
</evidence>
<dbReference type="Proteomes" id="UP000664534">
    <property type="component" value="Unassembled WGS sequence"/>
</dbReference>
<reference evidence="8" key="1">
    <citation type="submission" date="2021-03" db="EMBL/GenBank/DDBJ databases">
        <authorList>
            <person name="Tagirdzhanova G."/>
        </authorList>
    </citation>
    <scope>NUCLEOTIDE SEQUENCE</scope>
</reference>